<proteinExistence type="predicted"/>
<dbReference type="eggNOG" id="COG5607">
    <property type="taxonomic scope" value="Bacteria"/>
</dbReference>
<dbReference type="InterPro" id="IPR007899">
    <property type="entry name" value="CHAD_dom"/>
</dbReference>
<keyword evidence="3" id="KW-1185">Reference proteome</keyword>
<organism evidence="2 3">
    <name type="scientific">Asticcacaulis biprosthecium C19</name>
    <dbReference type="NCBI Taxonomy" id="715226"/>
    <lineage>
        <taxon>Bacteria</taxon>
        <taxon>Pseudomonadati</taxon>
        <taxon>Pseudomonadota</taxon>
        <taxon>Alphaproteobacteria</taxon>
        <taxon>Caulobacterales</taxon>
        <taxon>Caulobacteraceae</taxon>
        <taxon>Asticcacaulis</taxon>
    </lineage>
</organism>
<dbReference type="PANTHER" id="PTHR39339:SF1">
    <property type="entry name" value="CHAD DOMAIN-CONTAINING PROTEIN"/>
    <property type="match status" value="1"/>
</dbReference>
<dbReference type="Proteomes" id="UP000006512">
    <property type="component" value="Unassembled WGS sequence"/>
</dbReference>
<name>F4QK54_9CAUL</name>
<dbReference type="SMART" id="SM00880">
    <property type="entry name" value="CHAD"/>
    <property type="match status" value="1"/>
</dbReference>
<evidence type="ECO:0000313" key="3">
    <source>
        <dbReference type="Proteomes" id="UP000006512"/>
    </source>
</evidence>
<dbReference type="AlphaFoldDB" id="F4QK54"/>
<dbReference type="RefSeq" id="WP_006271251.1">
    <property type="nucleotide sequence ID" value="NZ_GL883077.1"/>
</dbReference>
<evidence type="ECO:0000259" key="1">
    <source>
        <dbReference type="PROSITE" id="PS51708"/>
    </source>
</evidence>
<reference evidence="3" key="1">
    <citation type="submission" date="2011-03" db="EMBL/GenBank/DDBJ databases">
        <title>Draft genome sequence of Brevundimonas diminuta.</title>
        <authorList>
            <person name="Brown P.J.B."/>
            <person name="Buechlein A."/>
            <person name="Hemmerich C."/>
            <person name="Brun Y.V."/>
        </authorList>
    </citation>
    <scope>NUCLEOTIDE SEQUENCE [LARGE SCALE GENOMIC DNA]</scope>
    <source>
        <strain evidence="3">C19</strain>
    </source>
</reference>
<dbReference type="PANTHER" id="PTHR39339">
    <property type="entry name" value="SLR1444 PROTEIN"/>
    <property type="match status" value="1"/>
</dbReference>
<sequence length="268" mass="30402">MTLDLHRLVLDELAGILRAAATVDDDRAHRIHLGCKRVRSYLRLLRAVLGVKRFKRENRFFRDLGRPFGAVRNSEVAQATVDKLLKDQPFLVGFGVDILRQVAEVAPPQDETATSLSAVMAAVSDAQARFLDTSRGKVRMEREVKHLYREGCRLFGQAVDSRTADDLHEWRKQVKYLRFALAAMEETGPEDAAWRKRLKKLAKVLGHHHDLSLLQDRVRAAGVTVVEILDVIERQEVALSDKARDLGQELYGRKPREFMEGLVGELSE</sequence>
<dbReference type="Pfam" id="PF05235">
    <property type="entry name" value="CHAD"/>
    <property type="match status" value="1"/>
</dbReference>
<dbReference type="OrthoDB" id="9810907at2"/>
<dbReference type="Gene3D" id="1.40.20.10">
    <property type="entry name" value="CHAD domain"/>
    <property type="match status" value="1"/>
</dbReference>
<evidence type="ECO:0000313" key="2">
    <source>
        <dbReference type="EMBL" id="EGF92081.1"/>
    </source>
</evidence>
<feature type="domain" description="CHAD" evidence="1">
    <location>
        <begin position="1"/>
        <end position="256"/>
    </location>
</feature>
<dbReference type="PROSITE" id="PS51708">
    <property type="entry name" value="CHAD"/>
    <property type="match status" value="1"/>
</dbReference>
<dbReference type="InterPro" id="IPR038186">
    <property type="entry name" value="CHAD_dom_sf"/>
</dbReference>
<dbReference type="STRING" id="715226.ABI_05140"/>
<accession>F4QK54</accession>
<gene>
    <name evidence="2" type="ORF">ABI_05140</name>
</gene>
<dbReference type="HOGENOM" id="CLU_1036856_0_0_5"/>
<dbReference type="EMBL" id="GL883077">
    <property type="protein sequence ID" value="EGF92081.1"/>
    <property type="molecule type" value="Genomic_DNA"/>
</dbReference>
<protein>
    <submittedName>
        <fullName evidence="2">CHAD domain protein</fullName>
    </submittedName>
</protein>